<evidence type="ECO:0000256" key="8">
    <source>
        <dbReference type="ARBA" id="ARBA00022723"/>
    </source>
</evidence>
<dbReference type="NCBIfam" id="NF002677">
    <property type="entry name" value="PRK02406.1"/>
    <property type="match status" value="1"/>
</dbReference>
<dbReference type="InterPro" id="IPR017961">
    <property type="entry name" value="DNA_pol_Y-fam_little_finger"/>
</dbReference>
<dbReference type="Pfam" id="PF11799">
    <property type="entry name" value="IMS_C"/>
    <property type="match status" value="1"/>
</dbReference>
<dbReference type="HAMAP" id="MF_01113">
    <property type="entry name" value="DNApol_IV"/>
    <property type="match status" value="1"/>
</dbReference>
<dbReference type="GO" id="GO:0009432">
    <property type="term" value="P:SOS response"/>
    <property type="evidence" value="ECO:0007669"/>
    <property type="project" value="TreeGrafter"/>
</dbReference>
<feature type="domain" description="UmuC" evidence="16">
    <location>
        <begin position="4"/>
        <end position="185"/>
    </location>
</feature>
<dbReference type="PROSITE" id="PS50173">
    <property type="entry name" value="UMUC"/>
    <property type="match status" value="1"/>
</dbReference>
<feature type="site" description="Substrate discrimination" evidence="15">
    <location>
        <position position="13"/>
    </location>
</feature>
<dbReference type="Gene3D" id="1.10.150.20">
    <property type="entry name" value="5' to 3' exonuclease, C-terminal subdomain"/>
    <property type="match status" value="1"/>
</dbReference>
<evidence type="ECO:0000256" key="15">
    <source>
        <dbReference type="HAMAP-Rule" id="MF_01113"/>
    </source>
</evidence>
<evidence type="ECO:0000256" key="9">
    <source>
        <dbReference type="ARBA" id="ARBA00022763"/>
    </source>
</evidence>
<evidence type="ECO:0000256" key="6">
    <source>
        <dbReference type="ARBA" id="ARBA00022695"/>
    </source>
</evidence>
<dbReference type="GO" id="GO:0003887">
    <property type="term" value="F:DNA-directed DNA polymerase activity"/>
    <property type="evidence" value="ECO:0007669"/>
    <property type="project" value="UniProtKB-UniRule"/>
</dbReference>
<evidence type="ECO:0000256" key="7">
    <source>
        <dbReference type="ARBA" id="ARBA00022705"/>
    </source>
</evidence>
<evidence type="ECO:0000256" key="13">
    <source>
        <dbReference type="ARBA" id="ARBA00023204"/>
    </source>
</evidence>
<sequence>MRKIIHCDCDCFFAAVEMRDNPEYTDIPLAIGGRADRRGVIATCNYPARAYGVRSAMATAHALKLCPALTVIPGRMEKYRHVSAQIMAIYRDVSSCIEPLSLDEAYLDVTDSKEHQGSATRIAQMLRERVVNETGITISAGVAPNKFLAKIASDWNKPNGIFVITPSEVDRFVQALPVGKLFGVGRKTAEKLKSINVQTCGDLRELSIAQLTESFGRFGQRLYELSRGIDEREIITDRVRKSISVEHTFASDLLSLDECLSHIPALSDELLQRFGKLKQQRSMQGLFVKLKFNDFSQTTIEHRSLIHNEELWSALMSQGYQRVNKPVRLLGVGFRLKDQEDESLQQLDLWS</sequence>
<dbReference type="GO" id="GO:0006281">
    <property type="term" value="P:DNA repair"/>
    <property type="evidence" value="ECO:0007669"/>
    <property type="project" value="UniProtKB-UniRule"/>
</dbReference>
<evidence type="ECO:0000256" key="10">
    <source>
        <dbReference type="ARBA" id="ARBA00022842"/>
    </source>
</evidence>
<keyword evidence="10 15" id="KW-0460">Magnesium</keyword>
<dbReference type="PANTHER" id="PTHR11076:SF33">
    <property type="entry name" value="DNA POLYMERASE KAPPA"/>
    <property type="match status" value="1"/>
</dbReference>
<evidence type="ECO:0000256" key="4">
    <source>
        <dbReference type="ARBA" id="ARBA00022490"/>
    </source>
</evidence>
<dbReference type="InterPro" id="IPR036775">
    <property type="entry name" value="DNA_pol_Y-fam_lit_finger_sf"/>
</dbReference>
<dbReference type="InterPro" id="IPR043128">
    <property type="entry name" value="Rev_trsase/Diguanyl_cyclase"/>
</dbReference>
<dbReference type="PANTHER" id="PTHR11076">
    <property type="entry name" value="DNA REPAIR POLYMERASE UMUC / TRANSFERASE FAMILY MEMBER"/>
    <property type="match status" value="1"/>
</dbReference>
<dbReference type="KEGG" id="njp:NEJAP_2582"/>
<evidence type="ECO:0000256" key="2">
    <source>
        <dbReference type="ARBA" id="ARBA00010945"/>
    </source>
</evidence>
<evidence type="ECO:0000313" key="17">
    <source>
        <dbReference type="EMBL" id="BBB30526.1"/>
    </source>
</evidence>
<evidence type="ECO:0000256" key="12">
    <source>
        <dbReference type="ARBA" id="ARBA00023125"/>
    </source>
</evidence>
<evidence type="ECO:0000256" key="1">
    <source>
        <dbReference type="ARBA" id="ARBA00004496"/>
    </source>
</evidence>
<feature type="binding site" evidence="15">
    <location>
        <position position="103"/>
    </location>
    <ligand>
        <name>Mg(2+)</name>
        <dbReference type="ChEBI" id="CHEBI:18420"/>
    </ligand>
</feature>
<evidence type="ECO:0000256" key="14">
    <source>
        <dbReference type="ARBA" id="ARBA00049244"/>
    </source>
</evidence>
<dbReference type="Gene3D" id="3.30.70.270">
    <property type="match status" value="1"/>
</dbReference>
<dbReference type="CDD" id="cd03586">
    <property type="entry name" value="PolY_Pol_IV_kappa"/>
    <property type="match status" value="1"/>
</dbReference>
<comment type="function">
    <text evidence="15">Poorly processive, error-prone DNA polymerase involved in untargeted mutagenesis. Copies undamaged DNA at stalled replication forks, which arise in vivo from mismatched or misaligned primer ends. These misaligned primers can be extended by PolIV. Exhibits no 3'-5' exonuclease (proofreading) activity. May be involved in translesional synthesis, in conjunction with the beta clamp from PolIII.</text>
</comment>
<dbReference type="Gene3D" id="3.30.1490.100">
    <property type="entry name" value="DNA polymerase, Y-family, little finger domain"/>
    <property type="match status" value="1"/>
</dbReference>
<dbReference type="InterPro" id="IPR050116">
    <property type="entry name" value="DNA_polymerase-Y"/>
</dbReference>
<gene>
    <name evidence="15 17" type="primary">dinB</name>
    <name evidence="17" type="ORF">NEJAP_2582</name>
</gene>
<evidence type="ECO:0000256" key="11">
    <source>
        <dbReference type="ARBA" id="ARBA00022932"/>
    </source>
</evidence>
<comment type="similarity">
    <text evidence="2 15">Belongs to the DNA polymerase type-Y family.</text>
</comment>
<keyword evidence="6 15" id="KW-0548">Nucleotidyltransferase</keyword>
<dbReference type="GO" id="GO:0042276">
    <property type="term" value="P:error-prone translesion synthesis"/>
    <property type="evidence" value="ECO:0007669"/>
    <property type="project" value="TreeGrafter"/>
</dbReference>
<keyword evidence="5 15" id="KW-0808">Transferase</keyword>
<dbReference type="EC" id="2.7.7.7" evidence="15"/>
<comment type="cofactor">
    <cofactor evidence="15">
        <name>Mg(2+)</name>
        <dbReference type="ChEBI" id="CHEBI:18420"/>
    </cofactor>
    <text evidence="15">Binds 2 magnesium ions per subunit.</text>
</comment>
<keyword evidence="4 15" id="KW-0963">Cytoplasm</keyword>
<keyword evidence="7 15" id="KW-0235">DNA replication</keyword>
<proteinExistence type="inferred from homology"/>
<dbReference type="InterPro" id="IPR043502">
    <property type="entry name" value="DNA/RNA_pol_sf"/>
</dbReference>
<dbReference type="InterPro" id="IPR053848">
    <property type="entry name" value="IMS_HHH_1"/>
</dbReference>
<keyword evidence="8 15" id="KW-0479">Metal-binding</keyword>
<dbReference type="EMBL" id="AP014546">
    <property type="protein sequence ID" value="BBB30526.1"/>
    <property type="molecule type" value="Genomic_DNA"/>
</dbReference>
<dbReference type="SUPFAM" id="SSF56672">
    <property type="entry name" value="DNA/RNA polymerases"/>
    <property type="match status" value="1"/>
</dbReference>
<dbReference type="SUPFAM" id="SSF100879">
    <property type="entry name" value="Lesion bypass DNA polymerase (Y-family), little finger domain"/>
    <property type="match status" value="1"/>
</dbReference>
<dbReference type="RefSeq" id="WP_201347706.1">
    <property type="nucleotide sequence ID" value="NZ_AP014546.1"/>
</dbReference>
<keyword evidence="3 15" id="KW-0515">Mutator protein</keyword>
<keyword evidence="18" id="KW-1185">Reference proteome</keyword>
<comment type="catalytic activity">
    <reaction evidence="14 15">
        <text>DNA(n) + a 2'-deoxyribonucleoside 5'-triphosphate = DNA(n+1) + diphosphate</text>
        <dbReference type="Rhea" id="RHEA:22508"/>
        <dbReference type="Rhea" id="RHEA-COMP:17339"/>
        <dbReference type="Rhea" id="RHEA-COMP:17340"/>
        <dbReference type="ChEBI" id="CHEBI:33019"/>
        <dbReference type="ChEBI" id="CHEBI:61560"/>
        <dbReference type="ChEBI" id="CHEBI:173112"/>
        <dbReference type="EC" id="2.7.7.7"/>
    </reaction>
</comment>
<name>A0A7R6SWK6_9GAMM</name>
<dbReference type="GO" id="GO:0005829">
    <property type="term" value="C:cytosol"/>
    <property type="evidence" value="ECO:0007669"/>
    <property type="project" value="TreeGrafter"/>
</dbReference>
<keyword evidence="13 15" id="KW-0234">DNA repair</keyword>
<keyword evidence="11 15" id="KW-0239">DNA-directed DNA polymerase</keyword>
<dbReference type="GO" id="GO:0003684">
    <property type="term" value="F:damaged DNA binding"/>
    <property type="evidence" value="ECO:0007669"/>
    <property type="project" value="InterPro"/>
</dbReference>
<reference evidence="17 18" key="1">
    <citation type="journal article" date="2008" name="Int. J. Syst. Evol. Microbiol.">
        <title>Neptunomonas japonica sp. nov., an Osedax japonicus symbiont-like bacterium isolated from sediment adjacent to sperm whale carcasses off Kagoshima, Japan.</title>
        <authorList>
            <person name="Miyazaki M."/>
            <person name="Nogi Y."/>
            <person name="Fujiwara Y."/>
            <person name="Kawato M."/>
            <person name="Kubokawa K."/>
            <person name="Horikoshi K."/>
        </authorList>
    </citation>
    <scope>NUCLEOTIDE SEQUENCE [LARGE SCALE GENOMIC DNA]</scope>
    <source>
        <strain evidence="17 18">JAMM 1380</strain>
    </source>
</reference>
<evidence type="ECO:0000313" key="18">
    <source>
        <dbReference type="Proteomes" id="UP000595332"/>
    </source>
</evidence>
<dbReference type="Gene3D" id="3.40.1170.60">
    <property type="match status" value="1"/>
</dbReference>
<protein>
    <recommendedName>
        <fullName evidence="15">DNA polymerase IV</fullName>
        <shortName evidence="15">Pol IV</shortName>
        <ecNumber evidence="15">2.7.7.7</ecNumber>
    </recommendedName>
</protein>
<dbReference type="Pfam" id="PF21999">
    <property type="entry name" value="IMS_HHH_1"/>
    <property type="match status" value="1"/>
</dbReference>
<accession>A0A7R6SWK6</accession>
<feature type="active site" evidence="15">
    <location>
        <position position="104"/>
    </location>
</feature>
<organism evidence="17 18">
    <name type="scientific">Neptunomonas japonica JAMM 1380</name>
    <dbReference type="NCBI Taxonomy" id="1441457"/>
    <lineage>
        <taxon>Bacteria</taxon>
        <taxon>Pseudomonadati</taxon>
        <taxon>Pseudomonadota</taxon>
        <taxon>Gammaproteobacteria</taxon>
        <taxon>Oceanospirillales</taxon>
        <taxon>Oceanospirillaceae</taxon>
        <taxon>Neptunomonas</taxon>
    </lineage>
</organism>
<evidence type="ECO:0000256" key="5">
    <source>
        <dbReference type="ARBA" id="ARBA00022679"/>
    </source>
</evidence>
<dbReference type="GO" id="GO:0006261">
    <property type="term" value="P:DNA-templated DNA replication"/>
    <property type="evidence" value="ECO:0007669"/>
    <property type="project" value="UniProtKB-UniRule"/>
</dbReference>
<evidence type="ECO:0000256" key="3">
    <source>
        <dbReference type="ARBA" id="ARBA00022457"/>
    </source>
</evidence>
<evidence type="ECO:0000259" key="16">
    <source>
        <dbReference type="PROSITE" id="PS50173"/>
    </source>
</evidence>
<dbReference type="Pfam" id="PF00817">
    <property type="entry name" value="IMS"/>
    <property type="match status" value="1"/>
</dbReference>
<dbReference type="FunFam" id="1.10.150.20:FF:000019">
    <property type="entry name" value="DNA polymerase IV"/>
    <property type="match status" value="1"/>
</dbReference>
<keyword evidence="9 15" id="KW-0227">DNA damage</keyword>
<dbReference type="GO" id="GO:0000287">
    <property type="term" value="F:magnesium ion binding"/>
    <property type="evidence" value="ECO:0007669"/>
    <property type="project" value="UniProtKB-UniRule"/>
</dbReference>
<dbReference type="InterPro" id="IPR001126">
    <property type="entry name" value="UmuC"/>
</dbReference>
<feature type="binding site" evidence="15">
    <location>
        <position position="8"/>
    </location>
    <ligand>
        <name>Mg(2+)</name>
        <dbReference type="ChEBI" id="CHEBI:18420"/>
    </ligand>
</feature>
<dbReference type="FunFam" id="3.40.1170.60:FF:000001">
    <property type="entry name" value="DNA polymerase IV"/>
    <property type="match status" value="1"/>
</dbReference>
<comment type="subunit">
    <text evidence="15">Monomer.</text>
</comment>
<keyword evidence="12 15" id="KW-0238">DNA-binding</keyword>
<dbReference type="Proteomes" id="UP000595332">
    <property type="component" value="Chromosome"/>
</dbReference>
<comment type="subcellular location">
    <subcellularLocation>
        <location evidence="1 15">Cytoplasm</location>
    </subcellularLocation>
</comment>
<dbReference type="InterPro" id="IPR022880">
    <property type="entry name" value="DNApol_IV"/>
</dbReference>
<dbReference type="AlphaFoldDB" id="A0A7R6SWK6"/>